<dbReference type="Pfam" id="PF04984">
    <property type="entry name" value="Phage_sheath_1"/>
    <property type="match status" value="1"/>
</dbReference>
<dbReference type="InterPro" id="IPR054564">
    <property type="entry name" value="Gp18_domIII_N"/>
</dbReference>
<feature type="domain" description="Tail sheath protein subtilisin-like" evidence="2">
    <location>
        <begin position="107"/>
        <end position="272"/>
    </location>
</feature>
<dbReference type="Proteomes" id="UP001187221">
    <property type="component" value="Unassembled WGS sequence"/>
</dbReference>
<dbReference type="EMBL" id="BTFW01000001">
    <property type="protein sequence ID" value="GMM59821.1"/>
    <property type="molecule type" value="Genomic_DNA"/>
</dbReference>
<organism evidence="5 6">
    <name type="scientific">Novosphingobium pituita</name>
    <dbReference type="NCBI Taxonomy" id="3056842"/>
    <lineage>
        <taxon>Bacteria</taxon>
        <taxon>Pseudomonadati</taxon>
        <taxon>Pseudomonadota</taxon>
        <taxon>Alphaproteobacteria</taxon>
        <taxon>Sphingomonadales</taxon>
        <taxon>Sphingomonadaceae</taxon>
        <taxon>Novosphingobium</taxon>
    </lineage>
</organism>
<evidence type="ECO:0000259" key="3">
    <source>
        <dbReference type="Pfam" id="PF17482"/>
    </source>
</evidence>
<evidence type="ECO:0000256" key="1">
    <source>
        <dbReference type="ARBA" id="ARBA00008005"/>
    </source>
</evidence>
<accession>A0ABQ6P4V1</accession>
<feature type="domain" description="Tail sheath protein Gp18-like" evidence="4">
    <location>
        <begin position="26"/>
        <end position="85"/>
    </location>
</feature>
<dbReference type="Pfam" id="PF22671">
    <property type="entry name" value="Gp18_domIII_N"/>
    <property type="match status" value="1"/>
</dbReference>
<dbReference type="PANTHER" id="PTHR35861:SF1">
    <property type="entry name" value="PHAGE TAIL SHEATH PROTEIN"/>
    <property type="match status" value="1"/>
</dbReference>
<dbReference type="InterPro" id="IPR035089">
    <property type="entry name" value="Phage_sheath_subtilisin"/>
</dbReference>
<dbReference type="InterPro" id="IPR020287">
    <property type="entry name" value="Tail_sheath_C"/>
</dbReference>
<gene>
    <name evidence="5" type="ORF">NUTIK01_05980</name>
</gene>
<dbReference type="Pfam" id="PF17482">
    <property type="entry name" value="Phage_sheath_1C"/>
    <property type="match status" value="1"/>
</dbReference>
<reference evidence="5 6" key="1">
    <citation type="submission" date="2023-06" db="EMBL/GenBank/DDBJ databases">
        <title>Draft genome sequence of Novosphingobium sp. strain IK01.</title>
        <authorList>
            <person name="Hatamoto M."/>
            <person name="Ikarashi T."/>
            <person name="Yamaguchi T."/>
        </authorList>
    </citation>
    <scope>NUCLEOTIDE SEQUENCE [LARGE SCALE GENOMIC DNA]</scope>
    <source>
        <strain evidence="5 6">IK01</strain>
    </source>
</reference>
<dbReference type="RefSeq" id="WP_317973655.1">
    <property type="nucleotide sequence ID" value="NZ_BTFW01000001.1"/>
</dbReference>
<evidence type="ECO:0000313" key="5">
    <source>
        <dbReference type="EMBL" id="GMM59821.1"/>
    </source>
</evidence>
<dbReference type="PANTHER" id="PTHR35861">
    <property type="match status" value="1"/>
</dbReference>
<evidence type="ECO:0000259" key="2">
    <source>
        <dbReference type="Pfam" id="PF04984"/>
    </source>
</evidence>
<sequence length="390" mass="41284">MPFKHGITLTEISTGARTLTAVSTAILGLVATAPDADADTFPLDRPVLVTDIETAIGKAGLAGTLARSLRAIADQTRPVLVVVRVAEGADDAATASNVIGTTTAEGTKTGMQALLAAQAQLGVKPKILGTPGLETQAVTAALAVIAKKLRGFVYARALGATITEATAYRANFSERELMLLMPDFLAWDTAANANVTSYAAARAMGLRALIDEQTGPHKTLSYVAVSGVVGLTQDIHWDIEDMTSDAGVLNAAQVTALIRSDSGFRFWGNRTCADDPLFVFESTVRVAQLLADTVARGMVWAMDKDLTPSLARDIVETVNGFFLDLKTAGVILGAKAWFDETDNPVDSLKAGKLRIDYDYAVPPPLEDLGFNQRITDSYFADFASQLSQAG</sequence>
<feature type="domain" description="Tail sheath protein C-terminal" evidence="3">
    <location>
        <begin position="274"/>
        <end position="375"/>
    </location>
</feature>
<comment type="caution">
    <text evidence="5">The sequence shown here is derived from an EMBL/GenBank/DDBJ whole genome shotgun (WGS) entry which is preliminary data.</text>
</comment>
<dbReference type="InterPro" id="IPR052042">
    <property type="entry name" value="Tail_sheath_structural"/>
</dbReference>
<proteinExistence type="inferred from homology"/>
<keyword evidence="6" id="KW-1185">Reference proteome</keyword>
<name>A0ABQ6P4V1_9SPHN</name>
<protein>
    <submittedName>
        <fullName evidence="5">Phage tail sheath protein</fullName>
    </submittedName>
</protein>
<evidence type="ECO:0000313" key="6">
    <source>
        <dbReference type="Proteomes" id="UP001187221"/>
    </source>
</evidence>
<comment type="similarity">
    <text evidence="1">Belongs to the myoviridae tail sheath protein family.</text>
</comment>
<evidence type="ECO:0000259" key="4">
    <source>
        <dbReference type="Pfam" id="PF22671"/>
    </source>
</evidence>